<proteinExistence type="predicted"/>
<dbReference type="InterPro" id="IPR005565">
    <property type="entry name" value="Hemolysn_activator_HlyB_C"/>
</dbReference>
<feature type="chain" id="PRO_5045298523" evidence="3">
    <location>
        <begin position="31"/>
        <end position="602"/>
    </location>
</feature>
<dbReference type="EMBL" id="JBHSCZ010000001">
    <property type="protein sequence ID" value="MFC4262503.1"/>
    <property type="molecule type" value="Genomic_DNA"/>
</dbReference>
<dbReference type="InterPro" id="IPR039910">
    <property type="entry name" value="D15-like"/>
</dbReference>
<dbReference type="PANTHER" id="PTHR12815">
    <property type="entry name" value="SORTING AND ASSEMBLY MACHINERY SAMM50 PROTEIN FAMILY MEMBER"/>
    <property type="match status" value="1"/>
</dbReference>
<evidence type="ECO:0000259" key="4">
    <source>
        <dbReference type="Pfam" id="PF03865"/>
    </source>
</evidence>
<feature type="domain" description="Haemolysin activator HlyB C-terminal" evidence="4">
    <location>
        <begin position="435"/>
        <end position="563"/>
    </location>
</feature>
<keyword evidence="6" id="KW-1185">Reference proteome</keyword>
<organism evidence="5 6">
    <name type="scientific">Ferruginibacter yonginensis</name>
    <dbReference type="NCBI Taxonomy" id="1310416"/>
    <lineage>
        <taxon>Bacteria</taxon>
        <taxon>Pseudomonadati</taxon>
        <taxon>Bacteroidota</taxon>
        <taxon>Chitinophagia</taxon>
        <taxon>Chitinophagales</taxon>
        <taxon>Chitinophagaceae</taxon>
        <taxon>Ferruginibacter</taxon>
    </lineage>
</organism>
<keyword evidence="3" id="KW-0732">Signal</keyword>
<sequence length="602" mass="67453">MALKKIGQHTFLIMLACVLHLCVKAQTQIAVPNNVTLTVQYKDTINTPLPVIKTSFVTKQQAYEYINNLPQLLANKGFLVASVDSIWEINATIFIQLYVGTQYNWVQLRTYGFDKNILSKAGYTDKVFNNKPMNIAEVNRLKEQLLSIYENDGYPFASVYLDSVSINNNQITAVLMGNKGNIYKIDSIKNYGKLKLNAKFLQRYLNIINGSIYSREKLKEVDKRMLELPYAQTQQPSTLNMLGSGAILNLYVDNKKSSEASAIFGFLPDANNTGKLQITGDVNLDLKNVFGAGEGLLFKYQALQPKSPRLNVGYDKPFFLKSAFGLSTLFELFKKDSSFLQVNAQVGVQLNLGKNQVGKVFAQFQNTNLLLGGIDTNMIKQTKTLPTNIDVKATNAGITYEFNNTNYRYNPLSGFDVGITALTGLKSIQKNNDIISLKSNSFNYASLYDSIQLKTYQLRVKLFASKYFQLSKASTFKASLHGGLYSSPTIFRNEIFQIGGYKLLRGFDEESIYATQYAVLTAEYRSLLGLNSYFFGFVDYGSTKATYQNVKLSNNFVSTGLGIAYETKAGLLNLSLALGKRNDIPFNIRQAAKIHFGYVNYF</sequence>
<dbReference type="PROSITE" id="PS51257">
    <property type="entry name" value="PROKAR_LIPOPROTEIN"/>
    <property type="match status" value="1"/>
</dbReference>
<evidence type="ECO:0000256" key="1">
    <source>
        <dbReference type="ARBA" id="ARBA00022452"/>
    </source>
</evidence>
<keyword evidence="1" id="KW-0472">Membrane</keyword>
<dbReference type="Proteomes" id="UP001595907">
    <property type="component" value="Unassembled WGS sequence"/>
</dbReference>
<dbReference type="Pfam" id="PF03865">
    <property type="entry name" value="ShlB"/>
    <property type="match status" value="1"/>
</dbReference>
<dbReference type="RefSeq" id="WP_379707976.1">
    <property type="nucleotide sequence ID" value="NZ_JBHSCZ010000001.1"/>
</dbReference>
<gene>
    <name evidence="5" type="ORF">ACFOWM_06425</name>
</gene>
<reference evidence="6" key="1">
    <citation type="journal article" date="2019" name="Int. J. Syst. Evol. Microbiol.">
        <title>The Global Catalogue of Microorganisms (GCM) 10K type strain sequencing project: providing services to taxonomists for standard genome sequencing and annotation.</title>
        <authorList>
            <consortium name="The Broad Institute Genomics Platform"/>
            <consortium name="The Broad Institute Genome Sequencing Center for Infectious Disease"/>
            <person name="Wu L."/>
            <person name="Ma J."/>
        </authorList>
    </citation>
    <scope>NUCLEOTIDE SEQUENCE [LARGE SCALE GENOMIC DNA]</scope>
    <source>
        <strain evidence="6">CECT 8289</strain>
    </source>
</reference>
<keyword evidence="2" id="KW-0812">Transmembrane</keyword>
<comment type="caution">
    <text evidence="5">The sequence shown here is derived from an EMBL/GenBank/DDBJ whole genome shotgun (WGS) entry which is preliminary data.</text>
</comment>
<keyword evidence="1" id="KW-1134">Transmembrane beta strand</keyword>
<evidence type="ECO:0000256" key="3">
    <source>
        <dbReference type="SAM" id="SignalP"/>
    </source>
</evidence>
<feature type="signal peptide" evidence="3">
    <location>
        <begin position="1"/>
        <end position="30"/>
    </location>
</feature>
<dbReference type="Gene3D" id="2.40.160.50">
    <property type="entry name" value="membrane protein fhac: a member of the omp85/tpsb transporter family"/>
    <property type="match status" value="1"/>
</dbReference>
<dbReference type="PANTHER" id="PTHR12815:SF18">
    <property type="entry name" value="SORTING AND ASSEMBLY MACHINERY COMPONENT 50 HOMOLOG"/>
    <property type="match status" value="1"/>
</dbReference>
<accession>A0ABV8QRM5</accession>
<evidence type="ECO:0000256" key="2">
    <source>
        <dbReference type="ARBA" id="ARBA00022692"/>
    </source>
</evidence>
<evidence type="ECO:0000313" key="5">
    <source>
        <dbReference type="EMBL" id="MFC4262503.1"/>
    </source>
</evidence>
<protein>
    <submittedName>
        <fullName evidence="5">ShlB/FhaC/HecB family hemolysin secretion/activation protein</fullName>
    </submittedName>
</protein>
<name>A0ABV8QRM5_9BACT</name>
<evidence type="ECO:0000313" key="6">
    <source>
        <dbReference type="Proteomes" id="UP001595907"/>
    </source>
</evidence>